<dbReference type="EMBL" id="CAJOAY010001907">
    <property type="protein sequence ID" value="CAF3900863.1"/>
    <property type="molecule type" value="Genomic_DNA"/>
</dbReference>
<dbReference type="Pfam" id="PF13424">
    <property type="entry name" value="TPR_12"/>
    <property type="match status" value="2"/>
</dbReference>
<feature type="repeat" description="TPR" evidence="3">
    <location>
        <begin position="534"/>
        <end position="567"/>
    </location>
</feature>
<dbReference type="AlphaFoldDB" id="A0A819HMR7"/>
<evidence type="ECO:0000256" key="2">
    <source>
        <dbReference type="ARBA" id="ARBA00022803"/>
    </source>
</evidence>
<dbReference type="SMART" id="SM00028">
    <property type="entry name" value="TPR"/>
    <property type="match status" value="6"/>
</dbReference>
<feature type="repeat" description="TPR" evidence="3">
    <location>
        <begin position="492"/>
        <end position="525"/>
    </location>
</feature>
<dbReference type="PANTHER" id="PTHR45641">
    <property type="entry name" value="TETRATRICOPEPTIDE REPEAT PROTEIN (AFU_ORTHOLOGUE AFUA_6G03870)"/>
    <property type="match status" value="1"/>
</dbReference>
<keyword evidence="2 3" id="KW-0802">TPR repeat</keyword>
<evidence type="ECO:0000313" key="6">
    <source>
        <dbReference type="Proteomes" id="UP000663881"/>
    </source>
</evidence>
<dbReference type="OrthoDB" id="7103806at2759"/>
<keyword evidence="1" id="KW-0677">Repeat</keyword>
<evidence type="ECO:0000256" key="1">
    <source>
        <dbReference type="ARBA" id="ARBA00022737"/>
    </source>
</evidence>
<dbReference type="SUPFAM" id="SSF48452">
    <property type="entry name" value="TPR-like"/>
    <property type="match status" value="1"/>
</dbReference>
<dbReference type="Proteomes" id="UP000663891">
    <property type="component" value="Unassembled WGS sequence"/>
</dbReference>
<dbReference type="InterPro" id="IPR019734">
    <property type="entry name" value="TPR_rpt"/>
</dbReference>
<sequence length="673" mass="78135">MLKTYHRLKEAAIKLVKQEDDNRVTYPLIWLDSLVNISQENIDGQQLIRSSIDHLITFDNVDKCEEYIRSISSDERIILITSGRLGRELIPRIHQLRQVSSIYIYCLDKPANEQWAKQYTKIKHIVTKFTELIANIRTQRSQRSHNEVNELLLISIFQVTTSHQQSDDISNTHFIYSQLLINVLLQMIPINTDKNKLIVLCKEKYHDIDNEMKLIQEFGNNYSSNDAIYWYMRDSFIYRVLNKALQIQNIDLLFLFRFFIHDIRQALKQNKCTSSIQVYRSQLMTKEQINLLKNSIGGLISINSFFSTSIHRDLALLFLNELPLSDDTERVIFEITADPSVTLLKPFGFIKSNNSFRQTEEVLFTLGSIFRLINIQQQSDGMWTVQLTLYADNDDQLKEILKPFKTNDKHNHSNILSFGDCLKKIGKLNDAEKFYLRLLNELPNNSQTIADCYYALGCIAIEKNMYDLSLKWHLRSLDIKLKILKEDDLTIADSHSAIGQIYLKKHDYKQALSSYLRALNITMQVKGEKHPSLAICYTNLGGVYQKQENYTHALECYRTALTIRQKTSSVDHPDLGISYNNIAIVYSCCAQYDLALENYNMALKILQNTLPPLHPEIAVSYCGLGLIFEQKGEFDKAYSYYEKTAVIYRQTLPSTHPDIIRIEQHIQRISSKL</sequence>
<reference evidence="5" key="1">
    <citation type="submission" date="2021-02" db="EMBL/GenBank/DDBJ databases">
        <authorList>
            <person name="Nowell W R."/>
        </authorList>
    </citation>
    <scope>NUCLEOTIDE SEQUENCE</scope>
</reference>
<evidence type="ECO:0000313" key="5">
    <source>
        <dbReference type="EMBL" id="CAF3900863.1"/>
    </source>
</evidence>
<gene>
    <name evidence="5" type="ORF">OKA104_LOCUS24179</name>
    <name evidence="4" type="ORF">VCS650_LOCUS20044</name>
</gene>
<evidence type="ECO:0000313" key="4">
    <source>
        <dbReference type="EMBL" id="CAF1099953.1"/>
    </source>
</evidence>
<feature type="repeat" description="TPR" evidence="3">
    <location>
        <begin position="618"/>
        <end position="651"/>
    </location>
</feature>
<proteinExistence type="predicted"/>
<dbReference type="PANTHER" id="PTHR45641:SF1">
    <property type="entry name" value="AAA+ ATPASE DOMAIN-CONTAINING PROTEIN"/>
    <property type="match status" value="1"/>
</dbReference>
<organism evidence="5 6">
    <name type="scientific">Adineta steineri</name>
    <dbReference type="NCBI Taxonomy" id="433720"/>
    <lineage>
        <taxon>Eukaryota</taxon>
        <taxon>Metazoa</taxon>
        <taxon>Spiralia</taxon>
        <taxon>Gnathifera</taxon>
        <taxon>Rotifera</taxon>
        <taxon>Eurotatoria</taxon>
        <taxon>Bdelloidea</taxon>
        <taxon>Adinetida</taxon>
        <taxon>Adinetidae</taxon>
        <taxon>Adineta</taxon>
    </lineage>
</organism>
<dbReference type="PROSITE" id="PS51996">
    <property type="entry name" value="TR_MART"/>
    <property type="match status" value="1"/>
</dbReference>
<dbReference type="Proteomes" id="UP000663881">
    <property type="component" value="Unassembled WGS sequence"/>
</dbReference>
<dbReference type="SUPFAM" id="SSF56399">
    <property type="entry name" value="ADP-ribosylation"/>
    <property type="match status" value="1"/>
</dbReference>
<dbReference type="Gene3D" id="3.90.176.10">
    <property type="entry name" value="Toxin ADP-ribosyltransferase, Chain A, domain 1"/>
    <property type="match status" value="1"/>
</dbReference>
<accession>A0A819HMR7</accession>
<dbReference type="PROSITE" id="PS50005">
    <property type="entry name" value="TPR"/>
    <property type="match status" value="3"/>
</dbReference>
<comment type="caution">
    <text evidence="5">The sequence shown here is derived from an EMBL/GenBank/DDBJ whole genome shotgun (WGS) entry which is preliminary data.</text>
</comment>
<protein>
    <submittedName>
        <fullName evidence="5">Uncharacterized protein</fullName>
    </submittedName>
</protein>
<dbReference type="Gene3D" id="1.25.40.10">
    <property type="entry name" value="Tetratricopeptide repeat domain"/>
    <property type="match status" value="2"/>
</dbReference>
<name>A0A819HMR7_9BILA</name>
<dbReference type="InterPro" id="IPR011990">
    <property type="entry name" value="TPR-like_helical_dom_sf"/>
</dbReference>
<evidence type="ECO:0000256" key="3">
    <source>
        <dbReference type="PROSITE-ProRule" id="PRU00339"/>
    </source>
</evidence>
<dbReference type="EMBL" id="CAJNON010000204">
    <property type="protein sequence ID" value="CAF1099953.1"/>
    <property type="molecule type" value="Genomic_DNA"/>
</dbReference>